<proteinExistence type="predicted"/>
<dbReference type="AlphaFoldDB" id="A0A150H4H6"/>
<keyword evidence="2" id="KW-1185">Reference proteome</keyword>
<comment type="caution">
    <text evidence="1">The sequence shown here is derived from an EMBL/GenBank/DDBJ whole genome shotgun (WGS) entry which is preliminary data.</text>
</comment>
<dbReference type="EMBL" id="LSYV01000002">
    <property type="protein sequence ID" value="KXZ56925.1"/>
    <property type="molecule type" value="Genomic_DNA"/>
</dbReference>
<name>A0A150H4H6_GONPE</name>
<organism evidence="1 2">
    <name type="scientific">Gonium pectorale</name>
    <name type="common">Green alga</name>
    <dbReference type="NCBI Taxonomy" id="33097"/>
    <lineage>
        <taxon>Eukaryota</taxon>
        <taxon>Viridiplantae</taxon>
        <taxon>Chlorophyta</taxon>
        <taxon>core chlorophytes</taxon>
        <taxon>Chlorophyceae</taxon>
        <taxon>CS clade</taxon>
        <taxon>Chlamydomonadales</taxon>
        <taxon>Volvocaceae</taxon>
        <taxon>Gonium</taxon>
    </lineage>
</organism>
<protein>
    <submittedName>
        <fullName evidence="1">Uncharacterized protein</fullName>
    </submittedName>
</protein>
<sequence>MDVVPVVPRILDDTPVALVYLQRLFGGGLPTYLQGSDGSTAAALHGIVQPTLARVLFTDTGSLVADRMLLEQGLSLE</sequence>
<reference evidence="2" key="1">
    <citation type="journal article" date="2016" name="Nat. Commun.">
        <title>The Gonium pectorale genome demonstrates co-option of cell cycle regulation during the evolution of multicellularity.</title>
        <authorList>
            <person name="Hanschen E.R."/>
            <person name="Marriage T.N."/>
            <person name="Ferris P.J."/>
            <person name="Hamaji T."/>
            <person name="Toyoda A."/>
            <person name="Fujiyama A."/>
            <person name="Neme R."/>
            <person name="Noguchi H."/>
            <person name="Minakuchi Y."/>
            <person name="Suzuki M."/>
            <person name="Kawai-Toyooka H."/>
            <person name="Smith D.R."/>
            <person name="Sparks H."/>
            <person name="Anderson J."/>
            <person name="Bakaric R."/>
            <person name="Luria V."/>
            <person name="Karger A."/>
            <person name="Kirschner M.W."/>
            <person name="Durand P.M."/>
            <person name="Michod R.E."/>
            <person name="Nozaki H."/>
            <person name="Olson B.J."/>
        </authorList>
    </citation>
    <scope>NUCLEOTIDE SEQUENCE [LARGE SCALE GENOMIC DNA]</scope>
    <source>
        <strain evidence="2">NIES-2863</strain>
    </source>
</reference>
<gene>
    <name evidence="1" type="ORF">GPECTOR_1g834</name>
</gene>
<evidence type="ECO:0000313" key="1">
    <source>
        <dbReference type="EMBL" id="KXZ56925.1"/>
    </source>
</evidence>
<dbReference type="Proteomes" id="UP000075714">
    <property type="component" value="Unassembled WGS sequence"/>
</dbReference>
<evidence type="ECO:0000313" key="2">
    <source>
        <dbReference type="Proteomes" id="UP000075714"/>
    </source>
</evidence>
<accession>A0A150H4H6</accession>